<gene>
    <name evidence="2" type="ORF">C7477_11837</name>
</gene>
<dbReference type="Proteomes" id="UP000247454">
    <property type="component" value="Unassembled WGS sequence"/>
</dbReference>
<comment type="caution">
    <text evidence="2">The sequence shown here is derived from an EMBL/GenBank/DDBJ whole genome shotgun (WGS) entry which is preliminary data.</text>
</comment>
<evidence type="ECO:0000256" key="1">
    <source>
        <dbReference type="SAM" id="MobiDB-lite"/>
    </source>
</evidence>
<feature type="region of interest" description="Disordered" evidence="1">
    <location>
        <begin position="1"/>
        <end position="21"/>
    </location>
</feature>
<dbReference type="Pfam" id="PF11985">
    <property type="entry name" value="Phage_Mu_Gp27"/>
    <property type="match status" value="1"/>
</dbReference>
<dbReference type="OrthoDB" id="7594814at2"/>
<dbReference type="EMBL" id="QJTF01000018">
    <property type="protein sequence ID" value="PYE86899.1"/>
    <property type="molecule type" value="Genomic_DNA"/>
</dbReference>
<organism evidence="2 3">
    <name type="scientific">Phyllobacterium leguminum</name>
    <dbReference type="NCBI Taxonomy" id="314237"/>
    <lineage>
        <taxon>Bacteria</taxon>
        <taxon>Pseudomonadati</taxon>
        <taxon>Pseudomonadota</taxon>
        <taxon>Alphaproteobacteria</taxon>
        <taxon>Hyphomicrobiales</taxon>
        <taxon>Phyllobacteriaceae</taxon>
        <taxon>Phyllobacterium</taxon>
    </lineage>
</organism>
<dbReference type="RefSeq" id="WP_110753235.1">
    <property type="nucleotide sequence ID" value="NZ_QJTF01000018.1"/>
</dbReference>
<dbReference type="AlphaFoldDB" id="A0A318TEN2"/>
<evidence type="ECO:0000313" key="3">
    <source>
        <dbReference type="Proteomes" id="UP000247454"/>
    </source>
</evidence>
<proteinExistence type="predicted"/>
<sequence>MVERPRTEKSGRQGRGRLSSLDMLPEEADGDLAWLNEELRAGKRLQIDLLAEFNARIADRGIGPISKSAFSRFSVRKATQFKALDETRRISVELAEMLGMDSADKMTVAVSEMLKMAAFKLAEGGDLSPKDIMELSRANKDAVSAQKLSTDYRRLLEREYAEQVAEAAKDVAEIGKANGVSDEAMRKINQRLAGIM</sequence>
<name>A0A318TEN2_9HYPH</name>
<feature type="compositionally biased region" description="Basic and acidic residues" evidence="1">
    <location>
        <begin position="1"/>
        <end position="11"/>
    </location>
</feature>
<accession>A0A318TEN2</accession>
<reference evidence="2 3" key="1">
    <citation type="submission" date="2018-06" db="EMBL/GenBank/DDBJ databases">
        <title>Genomic Encyclopedia of Type Strains, Phase III (KMG-III): the genomes of soil and plant-associated and newly described type strains.</title>
        <authorList>
            <person name="Whitman W."/>
        </authorList>
    </citation>
    <scope>NUCLEOTIDE SEQUENCE [LARGE SCALE GENOMIC DNA]</scope>
    <source>
        <strain evidence="2 3">ORS 1419</strain>
    </source>
</reference>
<keyword evidence="3" id="KW-1185">Reference proteome</keyword>
<protein>
    <submittedName>
        <fullName evidence="2">Uncharacterized protein DUF3486</fullName>
    </submittedName>
</protein>
<dbReference type="InterPro" id="IPR021874">
    <property type="entry name" value="Phage_Mu_Gp27"/>
</dbReference>
<evidence type="ECO:0000313" key="2">
    <source>
        <dbReference type="EMBL" id="PYE86899.1"/>
    </source>
</evidence>